<protein>
    <submittedName>
        <fullName evidence="1">Uncharacterized protein</fullName>
    </submittedName>
</protein>
<evidence type="ECO:0000313" key="1">
    <source>
        <dbReference type="EMBL" id="KJA11296.1"/>
    </source>
</evidence>
<dbReference type="OrthoDB" id="8811425at2"/>
<dbReference type="STRING" id="80878.RP29_06105"/>
<gene>
    <name evidence="1" type="ORF">RP29_06105</name>
</gene>
<dbReference type="Proteomes" id="UP000032566">
    <property type="component" value="Unassembled WGS sequence"/>
</dbReference>
<organism evidence="1 2">
    <name type="scientific">Acidovorax temperans</name>
    <dbReference type="NCBI Taxonomy" id="80878"/>
    <lineage>
        <taxon>Bacteria</taxon>
        <taxon>Pseudomonadati</taxon>
        <taxon>Pseudomonadota</taxon>
        <taxon>Betaproteobacteria</taxon>
        <taxon>Burkholderiales</taxon>
        <taxon>Comamonadaceae</taxon>
        <taxon>Acidovorax</taxon>
    </lineage>
</organism>
<dbReference type="RefSeq" id="WP_044396787.1">
    <property type="nucleotide sequence ID" value="NZ_JXYQ01000017.1"/>
</dbReference>
<keyword evidence="2" id="KW-1185">Reference proteome</keyword>
<sequence length="114" mass="12091">MKFRSPSDQPIHIALTTGHTAVITPEGVQLDPMFHKEASARGAVAFDDSSITSAQPVDRKAAIAAALTAMLDGKAEDDFTADGKPNLHRLKAKVGFAVTREEADAVFAELTKAD</sequence>
<dbReference type="PATRIC" id="fig|80878.5.peg.533"/>
<accession>A0A0D7KAA3</accession>
<dbReference type="EMBL" id="JXYQ01000017">
    <property type="protein sequence ID" value="KJA11296.1"/>
    <property type="molecule type" value="Genomic_DNA"/>
</dbReference>
<dbReference type="AlphaFoldDB" id="A0A0D7KAA3"/>
<name>A0A0D7KAA3_9BURK</name>
<evidence type="ECO:0000313" key="2">
    <source>
        <dbReference type="Proteomes" id="UP000032566"/>
    </source>
</evidence>
<proteinExistence type="predicted"/>
<comment type="caution">
    <text evidence="1">The sequence shown here is derived from an EMBL/GenBank/DDBJ whole genome shotgun (WGS) entry which is preliminary data.</text>
</comment>
<reference evidence="1 2" key="1">
    <citation type="submission" date="2014-12" db="EMBL/GenBank/DDBJ databases">
        <title>Isolation of bacteria from lake water.</title>
        <authorList>
            <person name="Sheng K.-Y."/>
            <person name="Chin P.-S."/>
            <person name="Chan K.-G."/>
            <person name="Tan G.S."/>
        </authorList>
    </citation>
    <scope>NUCLEOTIDE SEQUENCE [LARGE SCALE GENOMIC DNA]</scope>
    <source>
        <strain evidence="1 2">KY4</strain>
    </source>
</reference>